<name>B3M9N2_DROAN</name>
<dbReference type="SMR" id="B3M9N2"/>
<dbReference type="GO" id="GO:0003723">
    <property type="term" value="F:RNA binding"/>
    <property type="evidence" value="ECO:0007669"/>
    <property type="project" value="EnsemblMetazoa"/>
</dbReference>
<dbReference type="GO" id="GO:0005737">
    <property type="term" value="C:cytoplasm"/>
    <property type="evidence" value="ECO:0007669"/>
    <property type="project" value="EnsemblMetazoa"/>
</dbReference>
<protein>
    <submittedName>
        <fullName evidence="1">Uncharacterized protein</fullName>
    </submittedName>
</protein>
<proteinExistence type="predicted"/>
<dbReference type="EMBL" id="CH902618">
    <property type="protein sequence ID" value="EDV39038.1"/>
    <property type="molecule type" value="Genomic_DNA"/>
</dbReference>
<dbReference type="GeneID" id="6507329"/>
<dbReference type="eggNOG" id="KOG0117">
    <property type="taxonomic scope" value="Eukaryota"/>
</dbReference>
<dbReference type="AlphaFoldDB" id="B3M9N2"/>
<reference evidence="1 2" key="1">
    <citation type="journal article" date="2007" name="Nature">
        <title>Evolution of genes and genomes on the Drosophila phylogeny.</title>
        <authorList>
            <consortium name="Drosophila 12 Genomes Consortium"/>
            <person name="Clark A.G."/>
            <person name="Eisen M.B."/>
            <person name="Smith D.R."/>
            <person name="Bergman C.M."/>
            <person name="Oliver B."/>
            <person name="Markow T.A."/>
            <person name="Kaufman T.C."/>
            <person name="Kellis M."/>
            <person name="Gelbart W."/>
            <person name="Iyer V.N."/>
            <person name="Pollard D.A."/>
            <person name="Sackton T.B."/>
            <person name="Larracuente A.M."/>
            <person name="Singh N.D."/>
            <person name="Abad J.P."/>
            <person name="Abt D.N."/>
            <person name="Adryan B."/>
            <person name="Aguade M."/>
            <person name="Akashi H."/>
            <person name="Anderson W.W."/>
            <person name="Aquadro C.F."/>
            <person name="Ardell D.H."/>
            <person name="Arguello R."/>
            <person name="Artieri C.G."/>
            <person name="Barbash D.A."/>
            <person name="Barker D."/>
            <person name="Barsanti P."/>
            <person name="Batterham P."/>
            <person name="Batzoglou S."/>
            <person name="Begun D."/>
            <person name="Bhutkar A."/>
            <person name="Blanco E."/>
            <person name="Bosak S.A."/>
            <person name="Bradley R.K."/>
            <person name="Brand A.D."/>
            <person name="Brent M.R."/>
            <person name="Brooks A.N."/>
            <person name="Brown R.H."/>
            <person name="Butlin R.K."/>
            <person name="Caggese C."/>
            <person name="Calvi B.R."/>
            <person name="Bernardo de Carvalho A."/>
            <person name="Caspi A."/>
            <person name="Castrezana S."/>
            <person name="Celniker S.E."/>
            <person name="Chang J.L."/>
            <person name="Chapple C."/>
            <person name="Chatterji S."/>
            <person name="Chinwalla A."/>
            <person name="Civetta A."/>
            <person name="Clifton S.W."/>
            <person name="Comeron J.M."/>
            <person name="Costello J.C."/>
            <person name="Coyne J.A."/>
            <person name="Daub J."/>
            <person name="David R.G."/>
            <person name="Delcher A.L."/>
            <person name="Delehaunty K."/>
            <person name="Do C.B."/>
            <person name="Ebling H."/>
            <person name="Edwards K."/>
            <person name="Eickbush T."/>
            <person name="Evans J.D."/>
            <person name="Filipski A."/>
            <person name="Findeiss S."/>
            <person name="Freyhult E."/>
            <person name="Fulton L."/>
            <person name="Fulton R."/>
            <person name="Garcia A.C."/>
            <person name="Gardiner A."/>
            <person name="Garfield D.A."/>
            <person name="Garvin B.E."/>
            <person name="Gibson G."/>
            <person name="Gilbert D."/>
            <person name="Gnerre S."/>
            <person name="Godfrey J."/>
            <person name="Good R."/>
            <person name="Gotea V."/>
            <person name="Gravely B."/>
            <person name="Greenberg A.J."/>
            <person name="Griffiths-Jones S."/>
            <person name="Gross S."/>
            <person name="Guigo R."/>
            <person name="Gustafson E.A."/>
            <person name="Haerty W."/>
            <person name="Hahn M.W."/>
            <person name="Halligan D.L."/>
            <person name="Halpern A.L."/>
            <person name="Halter G.M."/>
            <person name="Han M.V."/>
            <person name="Heger A."/>
            <person name="Hillier L."/>
            <person name="Hinrichs A.S."/>
            <person name="Holmes I."/>
            <person name="Hoskins R.A."/>
            <person name="Hubisz M.J."/>
            <person name="Hultmark D."/>
            <person name="Huntley M.A."/>
            <person name="Jaffe D.B."/>
            <person name="Jagadeeshan S."/>
            <person name="Jeck W.R."/>
            <person name="Johnson J."/>
            <person name="Jones C.D."/>
            <person name="Jordan W.C."/>
            <person name="Karpen G.H."/>
            <person name="Kataoka E."/>
            <person name="Keightley P.D."/>
            <person name="Kheradpour P."/>
            <person name="Kirkness E.F."/>
            <person name="Koerich L.B."/>
            <person name="Kristiansen K."/>
            <person name="Kudrna D."/>
            <person name="Kulathinal R.J."/>
            <person name="Kumar S."/>
            <person name="Kwok R."/>
            <person name="Lander E."/>
            <person name="Langley C.H."/>
            <person name="Lapoint R."/>
            <person name="Lazzaro B.P."/>
            <person name="Lee S.J."/>
            <person name="Levesque L."/>
            <person name="Li R."/>
            <person name="Lin C.F."/>
            <person name="Lin M.F."/>
            <person name="Lindblad-Toh K."/>
            <person name="Llopart A."/>
            <person name="Long M."/>
            <person name="Low L."/>
            <person name="Lozovsky E."/>
            <person name="Lu J."/>
            <person name="Luo M."/>
            <person name="Machado C.A."/>
            <person name="Makalowski W."/>
            <person name="Marzo M."/>
            <person name="Matsuda M."/>
            <person name="Matzkin L."/>
            <person name="McAllister B."/>
            <person name="McBride C.S."/>
            <person name="McKernan B."/>
            <person name="McKernan K."/>
            <person name="Mendez-Lago M."/>
            <person name="Minx P."/>
            <person name="Mollenhauer M.U."/>
            <person name="Montooth K."/>
            <person name="Mount S.M."/>
            <person name="Mu X."/>
            <person name="Myers E."/>
            <person name="Negre B."/>
            <person name="Newfeld S."/>
            <person name="Nielsen R."/>
            <person name="Noor M.A."/>
            <person name="O'Grady P."/>
            <person name="Pachter L."/>
            <person name="Papaceit M."/>
            <person name="Parisi M.J."/>
            <person name="Parisi M."/>
            <person name="Parts L."/>
            <person name="Pedersen J.S."/>
            <person name="Pesole G."/>
            <person name="Phillippy A.M."/>
            <person name="Ponting C.P."/>
            <person name="Pop M."/>
            <person name="Porcelli D."/>
            <person name="Powell J.R."/>
            <person name="Prohaska S."/>
            <person name="Pruitt K."/>
            <person name="Puig M."/>
            <person name="Quesneville H."/>
            <person name="Ram K.R."/>
            <person name="Rand D."/>
            <person name="Rasmussen M.D."/>
            <person name="Reed L.K."/>
            <person name="Reenan R."/>
            <person name="Reily A."/>
            <person name="Remington K.A."/>
            <person name="Rieger T.T."/>
            <person name="Ritchie M.G."/>
            <person name="Robin C."/>
            <person name="Rogers Y.H."/>
            <person name="Rohde C."/>
            <person name="Rozas J."/>
            <person name="Rubenfield M.J."/>
            <person name="Ruiz A."/>
            <person name="Russo S."/>
            <person name="Salzberg S.L."/>
            <person name="Sanchez-Gracia A."/>
            <person name="Saranga D.J."/>
            <person name="Sato H."/>
            <person name="Schaeffer S.W."/>
            <person name="Schatz M.C."/>
            <person name="Schlenke T."/>
            <person name="Schwartz R."/>
            <person name="Segarra C."/>
            <person name="Singh R.S."/>
            <person name="Sirot L."/>
            <person name="Sirota M."/>
            <person name="Sisneros N.B."/>
            <person name="Smith C.D."/>
            <person name="Smith T.F."/>
            <person name="Spieth J."/>
            <person name="Stage D.E."/>
            <person name="Stark A."/>
            <person name="Stephan W."/>
            <person name="Strausberg R.L."/>
            <person name="Strempel S."/>
            <person name="Sturgill D."/>
            <person name="Sutton G."/>
            <person name="Sutton G.G."/>
            <person name="Tao W."/>
            <person name="Teichmann S."/>
            <person name="Tobari Y.N."/>
            <person name="Tomimura Y."/>
            <person name="Tsolas J.M."/>
            <person name="Valente V.L."/>
            <person name="Venter E."/>
            <person name="Venter J.C."/>
            <person name="Vicario S."/>
            <person name="Vieira F.G."/>
            <person name="Vilella A.J."/>
            <person name="Villasante A."/>
            <person name="Walenz B."/>
            <person name="Wang J."/>
            <person name="Wasserman M."/>
            <person name="Watts T."/>
            <person name="Wilson D."/>
            <person name="Wilson R.K."/>
            <person name="Wing R.A."/>
            <person name="Wolfner M.F."/>
            <person name="Wong A."/>
            <person name="Wong G.K."/>
            <person name="Wu C.I."/>
            <person name="Wu G."/>
            <person name="Yamamoto D."/>
            <person name="Yang H.P."/>
            <person name="Yang S.P."/>
            <person name="Yorke J.A."/>
            <person name="Yoshida K."/>
            <person name="Zdobnov E."/>
            <person name="Zhang P."/>
            <person name="Zhang Y."/>
            <person name="Zimin A.V."/>
            <person name="Baldwin J."/>
            <person name="Abdouelleil A."/>
            <person name="Abdulkadir J."/>
            <person name="Abebe A."/>
            <person name="Abera B."/>
            <person name="Abreu J."/>
            <person name="Acer S.C."/>
            <person name="Aftuck L."/>
            <person name="Alexander A."/>
            <person name="An P."/>
            <person name="Anderson E."/>
            <person name="Anderson S."/>
            <person name="Arachi H."/>
            <person name="Azer M."/>
            <person name="Bachantsang P."/>
            <person name="Barry A."/>
            <person name="Bayul T."/>
            <person name="Berlin A."/>
            <person name="Bessette D."/>
            <person name="Bloom T."/>
            <person name="Blye J."/>
            <person name="Boguslavskiy L."/>
            <person name="Bonnet C."/>
            <person name="Boukhgalter B."/>
            <person name="Bourzgui I."/>
            <person name="Brown A."/>
            <person name="Cahill P."/>
            <person name="Channer S."/>
            <person name="Cheshatsang Y."/>
            <person name="Chuda L."/>
            <person name="Citroen M."/>
            <person name="Collymore A."/>
            <person name="Cooke P."/>
            <person name="Costello M."/>
            <person name="D'Aco K."/>
            <person name="Daza R."/>
            <person name="De Haan G."/>
            <person name="DeGray S."/>
            <person name="DeMaso C."/>
            <person name="Dhargay N."/>
            <person name="Dooley K."/>
            <person name="Dooley E."/>
            <person name="Doricent M."/>
            <person name="Dorje P."/>
            <person name="Dorjee K."/>
            <person name="Dupes A."/>
            <person name="Elong R."/>
            <person name="Falk J."/>
            <person name="Farina A."/>
            <person name="Faro S."/>
            <person name="Ferguson D."/>
            <person name="Fisher S."/>
            <person name="Foley C.D."/>
            <person name="Franke A."/>
            <person name="Friedrich D."/>
            <person name="Gadbois L."/>
            <person name="Gearin G."/>
            <person name="Gearin C.R."/>
            <person name="Giannoukos G."/>
            <person name="Goode T."/>
            <person name="Graham J."/>
            <person name="Grandbois E."/>
            <person name="Grewal S."/>
            <person name="Gyaltsen K."/>
            <person name="Hafez N."/>
            <person name="Hagos B."/>
            <person name="Hall J."/>
            <person name="Henson C."/>
            <person name="Hollinger A."/>
            <person name="Honan T."/>
            <person name="Huard M.D."/>
            <person name="Hughes L."/>
            <person name="Hurhula B."/>
            <person name="Husby M.E."/>
            <person name="Kamat A."/>
            <person name="Kanga B."/>
            <person name="Kashin S."/>
            <person name="Khazanovich D."/>
            <person name="Kisner P."/>
            <person name="Lance K."/>
            <person name="Lara M."/>
            <person name="Lee W."/>
            <person name="Lennon N."/>
            <person name="Letendre F."/>
            <person name="LeVine R."/>
            <person name="Lipovsky A."/>
            <person name="Liu X."/>
            <person name="Liu J."/>
            <person name="Liu S."/>
            <person name="Lokyitsang T."/>
            <person name="Lokyitsang Y."/>
            <person name="Lubonja R."/>
            <person name="Lui A."/>
            <person name="MacDonald P."/>
            <person name="Magnisalis V."/>
            <person name="Maru K."/>
            <person name="Matthews C."/>
            <person name="McCusker W."/>
            <person name="McDonough S."/>
            <person name="Mehta T."/>
            <person name="Meldrim J."/>
            <person name="Meneus L."/>
            <person name="Mihai O."/>
            <person name="Mihalev A."/>
            <person name="Mihova T."/>
            <person name="Mittelman R."/>
            <person name="Mlenga V."/>
            <person name="Montmayeur A."/>
            <person name="Mulrain L."/>
            <person name="Navidi A."/>
            <person name="Naylor J."/>
            <person name="Negash T."/>
            <person name="Nguyen T."/>
            <person name="Nguyen N."/>
            <person name="Nicol R."/>
            <person name="Norbu C."/>
            <person name="Norbu N."/>
            <person name="Novod N."/>
            <person name="O'Neill B."/>
            <person name="Osman S."/>
            <person name="Markiewicz E."/>
            <person name="Oyono O.L."/>
            <person name="Patti C."/>
            <person name="Phunkhang P."/>
            <person name="Pierre F."/>
            <person name="Priest M."/>
            <person name="Raghuraman S."/>
            <person name="Rege F."/>
            <person name="Reyes R."/>
            <person name="Rise C."/>
            <person name="Rogov P."/>
            <person name="Ross K."/>
            <person name="Ryan E."/>
            <person name="Settipalli S."/>
            <person name="Shea T."/>
            <person name="Sherpa N."/>
            <person name="Shi L."/>
            <person name="Shih D."/>
            <person name="Sparrow T."/>
            <person name="Spaulding J."/>
            <person name="Stalker J."/>
            <person name="Stange-Thomann N."/>
            <person name="Stavropoulos S."/>
            <person name="Stone C."/>
            <person name="Strader C."/>
            <person name="Tesfaye S."/>
            <person name="Thomson T."/>
            <person name="Thoulutsang Y."/>
            <person name="Thoulutsang D."/>
            <person name="Topham K."/>
            <person name="Topping I."/>
            <person name="Tsamla T."/>
            <person name="Vassiliev H."/>
            <person name="Vo A."/>
            <person name="Wangchuk T."/>
            <person name="Wangdi T."/>
            <person name="Weiand M."/>
            <person name="Wilkinson J."/>
            <person name="Wilson A."/>
            <person name="Yadav S."/>
            <person name="Young G."/>
            <person name="Yu Q."/>
            <person name="Zembek L."/>
            <person name="Zhong D."/>
            <person name="Zimmer A."/>
            <person name="Zwirko Z."/>
            <person name="Jaffe D.B."/>
            <person name="Alvarez P."/>
            <person name="Brockman W."/>
            <person name="Butler J."/>
            <person name="Chin C."/>
            <person name="Gnerre S."/>
            <person name="Grabherr M."/>
            <person name="Kleber M."/>
            <person name="Mauceli E."/>
            <person name="MacCallum I."/>
        </authorList>
    </citation>
    <scope>NUCLEOTIDE SEQUENCE [LARGE SCALE GENOMIC DNA]</scope>
    <source>
        <strain evidence="2">Tucson 14024-0371.13</strain>
    </source>
</reference>
<evidence type="ECO:0000313" key="1">
    <source>
        <dbReference type="EMBL" id="EDV39038.1"/>
    </source>
</evidence>
<dbReference type="GO" id="GO:0098730">
    <property type="term" value="P:male germline stem cell symmetric division"/>
    <property type="evidence" value="ECO:0007669"/>
    <property type="project" value="EnsemblMetazoa"/>
</dbReference>
<dbReference type="STRING" id="7217.B3M9N2"/>
<accession>B3M9N2</accession>
<dbReference type="InterPro" id="IPR035979">
    <property type="entry name" value="RBD_domain_sf"/>
</dbReference>
<evidence type="ECO:0000313" key="2">
    <source>
        <dbReference type="Proteomes" id="UP000007801"/>
    </source>
</evidence>
<dbReference type="OrthoDB" id="3800936at2759"/>
<dbReference type="Proteomes" id="UP000007801">
    <property type="component" value="Unassembled WGS sequence"/>
</dbReference>
<dbReference type="GO" id="GO:0017148">
    <property type="term" value="P:negative regulation of translation"/>
    <property type="evidence" value="ECO:0007669"/>
    <property type="project" value="EnsemblMetazoa"/>
</dbReference>
<dbReference type="SUPFAM" id="SSF54928">
    <property type="entry name" value="RNA-binding domain, RBD"/>
    <property type="match status" value="1"/>
</dbReference>
<dbReference type="OMA" id="LRPWQVY"/>
<dbReference type="InParanoid" id="B3M9N2"/>
<dbReference type="HOGENOM" id="CLU_078619_0_0_1"/>
<organism evidence="1 2">
    <name type="scientific">Drosophila ananassae</name>
    <name type="common">Fruit fly</name>
    <dbReference type="NCBI Taxonomy" id="7217"/>
    <lineage>
        <taxon>Eukaryota</taxon>
        <taxon>Metazoa</taxon>
        <taxon>Ecdysozoa</taxon>
        <taxon>Arthropoda</taxon>
        <taxon>Hexapoda</taxon>
        <taxon>Insecta</taxon>
        <taxon>Pterygota</taxon>
        <taxon>Neoptera</taxon>
        <taxon>Endopterygota</taxon>
        <taxon>Diptera</taxon>
        <taxon>Brachycera</taxon>
        <taxon>Muscomorpha</taxon>
        <taxon>Ephydroidea</taxon>
        <taxon>Drosophilidae</taxon>
        <taxon>Drosophila</taxon>
        <taxon>Sophophora</taxon>
    </lineage>
</organism>
<sequence>MDFEYQYRMSQCNGTLKIETRNFLVRDLRACLESGEGELFLSHIPRKSDVNIPRRIVELASTLGDIYALRYKIDFSGICRGFAYLQYIDASRMKMAVKCLPKIFKAANLRIAVKKSNNTRELLLRQAQMFSPVQMYLEMQKVCQFSYLRVYEHRPREFLYVFGYINNDQAANAHQSIRAVIRMFGSHAHVAWLHPTSWMSEKNCRSRCCQKLDKNFNLPDPSKCNCFKF</sequence>
<keyword evidence="2" id="KW-1185">Reference proteome</keyword>
<dbReference type="PhylomeDB" id="B3M9N2"/>
<dbReference type="KEGG" id="dan:6507329"/>
<gene>
    <name evidence="1" type="primary">Dana\GF24698</name>
    <name evidence="1" type="synonym">dana_GLEANR_9400</name>
    <name evidence="1" type="ORF">GF24698</name>
</gene>